<evidence type="ECO:0000256" key="4">
    <source>
        <dbReference type="ARBA" id="ARBA00023014"/>
    </source>
</evidence>
<sequence length="212" mass="21557">MNIMYAGGRSAAAAAARLSRTGAAPRAAAARRLTTAPTGGPVPAAAARPSVASLRQTPALRRLVGAGAARRSSVAASETHDDFKPVPSADAGADGDIQARIKEELDAHKVVLFMKGLPSAPACGFSYKVVSLLAGARVEYRAHNVLVDDALRSGIKAFSSWPTIPQLYVGGEFVGGSDIVEGMATSGELRQLLVDAGAYGEATPPPAPPAGA</sequence>
<dbReference type="Proteomes" id="UP000218209">
    <property type="component" value="Unassembled WGS sequence"/>
</dbReference>
<keyword evidence="5" id="KW-0676">Redox-active center</keyword>
<evidence type="ECO:0000256" key="5">
    <source>
        <dbReference type="ARBA" id="ARBA00023284"/>
    </source>
</evidence>
<name>A0A1X6P6P4_PORUM</name>
<dbReference type="InterPro" id="IPR004480">
    <property type="entry name" value="Monothiol_GRX-rel"/>
</dbReference>
<keyword evidence="1" id="KW-0001">2Fe-2S</keyword>
<dbReference type="PANTHER" id="PTHR10293">
    <property type="entry name" value="GLUTAREDOXIN FAMILY MEMBER"/>
    <property type="match status" value="1"/>
</dbReference>
<dbReference type="SUPFAM" id="SSF52833">
    <property type="entry name" value="Thioredoxin-like"/>
    <property type="match status" value="1"/>
</dbReference>
<dbReference type="InterPro" id="IPR002109">
    <property type="entry name" value="Glutaredoxin"/>
</dbReference>
<protein>
    <recommendedName>
        <fullName evidence="7">Glutaredoxin domain-containing protein</fullName>
    </recommendedName>
</protein>
<dbReference type="PANTHER" id="PTHR10293:SF16">
    <property type="entry name" value="GLUTAREDOXIN-RELATED PROTEIN 5, MITOCHONDRIAL"/>
    <property type="match status" value="1"/>
</dbReference>
<proteinExistence type="predicted"/>
<dbReference type="GO" id="GO:0005739">
    <property type="term" value="C:mitochondrion"/>
    <property type="evidence" value="ECO:0007669"/>
    <property type="project" value="UniProtKB-ARBA"/>
</dbReference>
<dbReference type="EMBL" id="KV918862">
    <property type="protein sequence ID" value="OSX76569.1"/>
    <property type="molecule type" value="Genomic_DNA"/>
</dbReference>
<dbReference type="Pfam" id="PF00462">
    <property type="entry name" value="Glutaredoxin"/>
    <property type="match status" value="1"/>
</dbReference>
<evidence type="ECO:0000256" key="3">
    <source>
        <dbReference type="ARBA" id="ARBA00023004"/>
    </source>
</evidence>
<dbReference type="OrthoDB" id="415696at2759"/>
<keyword evidence="9" id="KW-1185">Reference proteome</keyword>
<dbReference type="Gene3D" id="3.40.30.10">
    <property type="entry name" value="Glutaredoxin"/>
    <property type="match status" value="1"/>
</dbReference>
<keyword evidence="4" id="KW-0411">Iron-sulfur</keyword>
<dbReference type="InterPro" id="IPR033658">
    <property type="entry name" value="GRX_PICOT-like"/>
</dbReference>
<keyword evidence="3" id="KW-0408">Iron</keyword>
<gene>
    <name evidence="8" type="ORF">BU14_0185s0030</name>
</gene>
<feature type="region of interest" description="Disordered" evidence="6">
    <location>
        <begin position="26"/>
        <end position="51"/>
    </location>
</feature>
<evidence type="ECO:0000256" key="2">
    <source>
        <dbReference type="ARBA" id="ARBA00022723"/>
    </source>
</evidence>
<dbReference type="CDD" id="cd03028">
    <property type="entry name" value="GRX_PICOT_like"/>
    <property type="match status" value="1"/>
</dbReference>
<dbReference type="PROSITE" id="PS51354">
    <property type="entry name" value="GLUTAREDOXIN_2"/>
    <property type="match status" value="1"/>
</dbReference>
<evidence type="ECO:0000313" key="9">
    <source>
        <dbReference type="Proteomes" id="UP000218209"/>
    </source>
</evidence>
<evidence type="ECO:0000256" key="1">
    <source>
        <dbReference type="ARBA" id="ARBA00022714"/>
    </source>
</evidence>
<evidence type="ECO:0000313" key="8">
    <source>
        <dbReference type="EMBL" id="OSX76569.1"/>
    </source>
</evidence>
<dbReference type="InterPro" id="IPR036249">
    <property type="entry name" value="Thioredoxin-like_sf"/>
</dbReference>
<keyword evidence="2" id="KW-0479">Metal-binding</keyword>
<dbReference type="AlphaFoldDB" id="A0A1X6P6P4"/>
<evidence type="ECO:0000259" key="7">
    <source>
        <dbReference type="Pfam" id="PF00462"/>
    </source>
</evidence>
<dbReference type="GO" id="GO:0046872">
    <property type="term" value="F:metal ion binding"/>
    <property type="evidence" value="ECO:0007669"/>
    <property type="project" value="UniProtKB-KW"/>
</dbReference>
<dbReference type="GO" id="GO:0051537">
    <property type="term" value="F:2 iron, 2 sulfur cluster binding"/>
    <property type="evidence" value="ECO:0007669"/>
    <property type="project" value="UniProtKB-KW"/>
</dbReference>
<reference evidence="8 9" key="1">
    <citation type="submission" date="2017-03" db="EMBL/GenBank/DDBJ databases">
        <title>WGS assembly of Porphyra umbilicalis.</title>
        <authorList>
            <person name="Brawley S.H."/>
            <person name="Blouin N.A."/>
            <person name="Ficko-Blean E."/>
            <person name="Wheeler G.L."/>
            <person name="Lohr M."/>
            <person name="Goodson H.V."/>
            <person name="Jenkins J.W."/>
            <person name="Blaby-Haas C.E."/>
            <person name="Helliwell K.E."/>
            <person name="Chan C."/>
            <person name="Marriage T."/>
            <person name="Bhattacharya D."/>
            <person name="Klein A.S."/>
            <person name="Badis Y."/>
            <person name="Brodie J."/>
            <person name="Cao Y."/>
            <person name="Collen J."/>
            <person name="Dittami S.M."/>
            <person name="Gachon C.M."/>
            <person name="Green B.R."/>
            <person name="Karpowicz S."/>
            <person name="Kim J.W."/>
            <person name="Kudahl U."/>
            <person name="Lin S."/>
            <person name="Michel G."/>
            <person name="Mittag M."/>
            <person name="Olson B.J."/>
            <person name="Pangilinan J."/>
            <person name="Peng Y."/>
            <person name="Qiu H."/>
            <person name="Shu S."/>
            <person name="Singer J.T."/>
            <person name="Smith A.G."/>
            <person name="Sprecher B.N."/>
            <person name="Wagner V."/>
            <person name="Wang W."/>
            <person name="Wang Z.-Y."/>
            <person name="Yan J."/>
            <person name="Yarish C."/>
            <person name="Zoeuner-Riek S."/>
            <person name="Zhuang Y."/>
            <person name="Zou Y."/>
            <person name="Lindquist E.A."/>
            <person name="Grimwood J."/>
            <person name="Barry K."/>
            <person name="Rokhsar D.S."/>
            <person name="Schmutz J."/>
            <person name="Stiller J.W."/>
            <person name="Grossman A.R."/>
            <person name="Prochnik S.E."/>
        </authorList>
    </citation>
    <scope>NUCLEOTIDE SEQUENCE [LARGE SCALE GENOMIC DNA]</scope>
    <source>
        <strain evidence="8">4086291</strain>
    </source>
</reference>
<accession>A0A1X6P6P4</accession>
<evidence type="ECO:0000256" key="6">
    <source>
        <dbReference type="SAM" id="MobiDB-lite"/>
    </source>
</evidence>
<feature type="domain" description="Glutaredoxin" evidence="7">
    <location>
        <begin position="110"/>
        <end position="174"/>
    </location>
</feature>
<dbReference type="NCBIfam" id="TIGR00365">
    <property type="entry name" value="Grx4 family monothiol glutaredoxin"/>
    <property type="match status" value="1"/>
</dbReference>
<organism evidence="8 9">
    <name type="scientific">Porphyra umbilicalis</name>
    <name type="common">Purple laver</name>
    <name type="synonym">Red alga</name>
    <dbReference type="NCBI Taxonomy" id="2786"/>
    <lineage>
        <taxon>Eukaryota</taxon>
        <taxon>Rhodophyta</taxon>
        <taxon>Bangiophyceae</taxon>
        <taxon>Bangiales</taxon>
        <taxon>Bangiaceae</taxon>
        <taxon>Porphyra</taxon>
    </lineage>
</organism>